<dbReference type="Gene3D" id="3.30.70.250">
    <property type="entry name" value="Malonyl-CoA ACP transacylase, ACP-binding"/>
    <property type="match status" value="1"/>
</dbReference>
<evidence type="ECO:0000256" key="3">
    <source>
        <dbReference type="ARBA" id="ARBA00022679"/>
    </source>
</evidence>
<dbReference type="Pfam" id="PF00109">
    <property type="entry name" value="ketoacyl-synt"/>
    <property type="match status" value="2"/>
</dbReference>
<feature type="domain" description="Ketosynthase family 3 (KS3)" evidence="5">
    <location>
        <begin position="28"/>
        <end position="447"/>
    </location>
</feature>
<keyword evidence="2" id="KW-0597">Phosphoprotein</keyword>
<dbReference type="SMART" id="SM00827">
    <property type="entry name" value="PKS_AT"/>
    <property type="match status" value="1"/>
</dbReference>
<reference evidence="6 7" key="1">
    <citation type="submission" date="2017-08" db="EMBL/GenBank/DDBJ databases">
        <title>Infants hospitalized years apart are colonized by the same room-sourced microbial strains.</title>
        <authorList>
            <person name="Brooks B."/>
            <person name="Olm M.R."/>
            <person name="Firek B.A."/>
            <person name="Baker R."/>
            <person name="Thomas B.C."/>
            <person name="Morowitz M.J."/>
            <person name="Banfield J.F."/>
        </authorList>
    </citation>
    <scope>NUCLEOTIDE SEQUENCE [LARGE SCALE GENOMIC DNA]</scope>
    <source>
        <strain evidence="6">S2_003_000_R2_14</strain>
    </source>
</reference>
<dbReference type="InterPro" id="IPR014043">
    <property type="entry name" value="Acyl_transferase_dom"/>
</dbReference>
<dbReference type="GO" id="GO:0016829">
    <property type="term" value="F:lyase activity"/>
    <property type="evidence" value="ECO:0007669"/>
    <property type="project" value="UniProtKB-KW"/>
</dbReference>
<dbReference type="SMART" id="SM00825">
    <property type="entry name" value="PKS_KS"/>
    <property type="match status" value="1"/>
</dbReference>
<dbReference type="InterPro" id="IPR013114">
    <property type="entry name" value="FabA_FabZ"/>
</dbReference>
<dbReference type="SUPFAM" id="SSF54637">
    <property type="entry name" value="Thioesterase/thiol ester dehydrase-isomerase"/>
    <property type="match status" value="4"/>
</dbReference>
<evidence type="ECO:0000259" key="5">
    <source>
        <dbReference type="PROSITE" id="PS52004"/>
    </source>
</evidence>
<dbReference type="Gene3D" id="3.30.70.3290">
    <property type="match status" value="1"/>
</dbReference>
<organism evidence="6 7">
    <name type="scientific">Archangium gephyra</name>
    <dbReference type="NCBI Taxonomy" id="48"/>
    <lineage>
        <taxon>Bacteria</taxon>
        <taxon>Pseudomonadati</taxon>
        <taxon>Myxococcota</taxon>
        <taxon>Myxococcia</taxon>
        <taxon>Myxococcales</taxon>
        <taxon>Cystobacterineae</taxon>
        <taxon>Archangiaceae</taxon>
        <taxon>Archangium</taxon>
    </lineage>
</organism>
<evidence type="ECO:0000313" key="6">
    <source>
        <dbReference type="EMBL" id="PZR13627.1"/>
    </source>
</evidence>
<evidence type="ECO:0000256" key="1">
    <source>
        <dbReference type="ARBA" id="ARBA00022450"/>
    </source>
</evidence>
<dbReference type="CDD" id="cd00833">
    <property type="entry name" value="PKS"/>
    <property type="match status" value="1"/>
</dbReference>
<dbReference type="GO" id="GO:0004315">
    <property type="term" value="F:3-oxoacyl-[acyl-carrier-protein] synthase activity"/>
    <property type="evidence" value="ECO:0007669"/>
    <property type="project" value="InterPro"/>
</dbReference>
<keyword evidence="1" id="KW-0596">Phosphopantetheine</keyword>
<dbReference type="Pfam" id="PF00698">
    <property type="entry name" value="Acyl_transf_1"/>
    <property type="match status" value="1"/>
</dbReference>
<dbReference type="Proteomes" id="UP000249061">
    <property type="component" value="Unassembled WGS sequence"/>
</dbReference>
<dbReference type="InterPro" id="IPR001227">
    <property type="entry name" value="Ac_transferase_dom_sf"/>
</dbReference>
<dbReference type="InterPro" id="IPR020841">
    <property type="entry name" value="PKS_Beta-ketoAc_synthase_dom"/>
</dbReference>
<dbReference type="PANTHER" id="PTHR43074:SF1">
    <property type="entry name" value="BETA-KETOACYL SYNTHASE FAMILY PROTEIN-RELATED"/>
    <property type="match status" value="1"/>
</dbReference>
<feature type="domain" description="Ketosynthase family 3 (KS3)" evidence="5">
    <location>
        <begin position="465"/>
        <end position="894"/>
    </location>
</feature>
<name>A0A2W5TII9_9BACT</name>
<proteinExistence type="predicted"/>
<accession>A0A2W5TII9</accession>
<evidence type="ECO:0000256" key="2">
    <source>
        <dbReference type="ARBA" id="ARBA00022553"/>
    </source>
</evidence>
<dbReference type="GO" id="GO:0006633">
    <property type="term" value="P:fatty acid biosynthetic process"/>
    <property type="evidence" value="ECO:0007669"/>
    <property type="project" value="InterPro"/>
</dbReference>
<dbReference type="InterPro" id="IPR014030">
    <property type="entry name" value="Ketoacyl_synth_N"/>
</dbReference>
<keyword evidence="4" id="KW-0456">Lyase</keyword>
<dbReference type="SUPFAM" id="SSF52151">
    <property type="entry name" value="FabD/lysophospholipase-like"/>
    <property type="match status" value="1"/>
</dbReference>
<dbReference type="InterPro" id="IPR018201">
    <property type="entry name" value="Ketoacyl_synth_AS"/>
</dbReference>
<dbReference type="PROSITE" id="PS52004">
    <property type="entry name" value="KS3_2"/>
    <property type="match status" value="2"/>
</dbReference>
<dbReference type="InterPro" id="IPR016039">
    <property type="entry name" value="Thiolase-like"/>
</dbReference>
<dbReference type="Pfam" id="PF02801">
    <property type="entry name" value="Ketoacyl-synt_C"/>
    <property type="match status" value="1"/>
</dbReference>
<gene>
    <name evidence="6" type="ORF">DI536_12835</name>
</gene>
<dbReference type="PROSITE" id="PS00606">
    <property type="entry name" value="KS3_1"/>
    <property type="match status" value="1"/>
</dbReference>
<sequence>MHGEQHARARLRRGAVLHAHHAERMKSQRAIAIVGIAGRFPGAPSVDALWDLVRSGRNAAREVPASRWPVDPRSILSNTGAPDTARSRIQCLVDDFELDVDVPEALRGRLSSLAKLTLQVGHDAVKGVRFDPSKTAAIVANIALPTDAASALAEEIILPAKRGAARRFEPMDAFPTATPVALLSKSLGLGGGSFTLDAACASSLYALHLACIELEAGRLDAAIAGGVSMAQSLYTQVGFTQLQALSPSGICAPFGAHADGLVVGEGAGMVVLKRLEDAERDGDRIVAVIRGIGVSNDVGGSLLSPDSEGQLRAMRSAYAQAAWKPSDVQLVECHGTGTPRGDGVELKSLSTMWDGAASRAVIGSVKSNVGHLLTAAGMAGLTKVVQAIAHRELPPSANVTSSTLSPSLKNTPFDVLEAPREWSQSPRRAAVSGFGFGGINAHLLLEEYGGQSPLPRARPRERVVHEPIAVVGMGAYVGSARSLDELRSSQFSGKSPLSKRGARGRFEAPDELGAWIHELEIPLGRFKVPPLEIPSVLPQQLLMLQVAREAIDDAGGLGAGPHHATGAVVGIGLDLETTSFHLRWVLKDREPERKDLADHVSPPLDAQRTLGALGGIVASRLAREVGLGGPSFGVQAEEAGGLRALEVATRLLQRGEVDRMIVGAVDLAGDVRRVTAARALGDERVMGDGAGALVLKRLSDAQRDGDRIYGLINDIRPSVGPATDELNLGSATGLISTIRALLSLHHEALPAPTRPWARNRSEGPRRATVSAVAPDGIAVEVALEQAPESSRQVPSPLLGQRSAGLFLVAEHERGELEQLITDEPIDLLAARWHQRGPPKPGARAIVAAGVAELRSKLATLAAPTTQKGEVAFVFPGSGTHFDGMGRGLHLALPETLARLDRDSQSLAAHLDPPKREGISDIIVRHVTHGLSVAEGLMLLGITPTAYLGYSLGESATLFSSRAWKDRDVMFQRTLESPLFRTQLGGACTVAKDAWGDDAEWSVALVMRPKHEVLAALEGTAALLIVNAPRECVVGGNKPDVRKTIEKLGGEAVFLEGVPSVHLPMMAPVRDAYRALHVLPATPPKDVRFYSAAWAKPYEVTTDSAADSVTDDAMHGFDFTQVVERAWNDGVRVFIEAGPQGSCTRMISRILEGRPHLAVSACQRGQDGYVSLLQAVAKVADAGVPVSLDALYANVRIPVDNTAKKLVVPIGGTKAPLPARVASVANTAPPRAAAAPHISRGSTMTTRSNDPIVALTASMQATAAAHEAFLETANQSAAVLARLLSEQRAMLDGRAPLASALPAVAQTVKPRFDRNMCMEFAVGSLGKMLGPQFAVVDSYAQRVRLPDEPLMLADRIVEVEGEPGSMTSGRCVTEHDVKPGAWYLDGGRVPVCISVEAGQADLFLSSYLGIDLQVKGERVYRLLDAKVVFHRDLPVAGDVLRYDIRIDRFIKQGDTWLFFFRFDGTIAGQPFITMYDGCAGFFSPEQLETGKGIVPDGRKAARTTHRQTAAFTALLPHGTATLNEAQVNALRAGRLSDAFGIDFPISTLAPALRLPDGRMRLVDRILELDTRGGSSGLGLVVGEHDVSPDAWYLTCHFKDDPVMPGTLMYECCLHTLRVLLLRLGWVDDASDVDLHYAPIEGAASQLKCRGQVLQSTRKVQYRLEVEQIGYDPEPFVIATASMFADGKHVVQMDNMSVRVRGLTRERLDQLFSTTQPEVRFTREHILEYCEGAPSRCFGPTYAPFDHDRKLARLPRPPYLFMDRVTRAEPRPFVLEPGGWITAEYDVPPDAWYFAANRQPVMPFAVLLEAALQPCGFLAAYAGSALMSQEDVRFRNLDGTATLHREVTPDMGTLTLKSRLTKASRAGGMILENFDFEVRTAKGEPVYTGTTGFGFFPKAALEQQVGVRGAKPFPVPTTSRSFTLEHGAPFTPEEATQFIGSGLARPARAWAMIDRVDALSLDGGSKNLGFVSARKQVDPSEWFFRAHFFEDPVMPGSLGLEALIQALGAWARERFPRLVDSHRYQALALGMAHTWQYRGQVVPTNATVQVEANVTQVIDGDEPVIVADGQLLVDGKIIYAMKDFPLRLVRENR</sequence>
<dbReference type="InterPro" id="IPR014031">
    <property type="entry name" value="Ketoacyl_synth_C"/>
</dbReference>
<dbReference type="InterPro" id="IPR052568">
    <property type="entry name" value="PKS-FAS_Synthase"/>
</dbReference>
<protein>
    <submittedName>
        <fullName evidence="6">Type I polyketide synthase</fullName>
    </submittedName>
</protein>
<dbReference type="SUPFAM" id="SSF53901">
    <property type="entry name" value="Thiolase-like"/>
    <property type="match status" value="3"/>
</dbReference>
<dbReference type="Gene3D" id="3.40.366.10">
    <property type="entry name" value="Malonyl-Coenzyme A Acyl Carrier Protein, domain 2"/>
    <property type="match status" value="1"/>
</dbReference>
<dbReference type="PANTHER" id="PTHR43074">
    <property type="entry name" value="OMEGA-3 POLYUNSATURATED FATTY ACID SYNTHASE PFAB-RELATED"/>
    <property type="match status" value="1"/>
</dbReference>
<dbReference type="Gene3D" id="3.10.129.10">
    <property type="entry name" value="Hotdog Thioesterase"/>
    <property type="match status" value="4"/>
</dbReference>
<dbReference type="InterPro" id="IPR016035">
    <property type="entry name" value="Acyl_Trfase/lysoPLipase"/>
</dbReference>
<dbReference type="EMBL" id="QFQP01000009">
    <property type="protein sequence ID" value="PZR13627.1"/>
    <property type="molecule type" value="Genomic_DNA"/>
</dbReference>
<dbReference type="Gene3D" id="3.40.47.10">
    <property type="match status" value="2"/>
</dbReference>
<comment type="caution">
    <text evidence="6">The sequence shown here is derived from an EMBL/GenBank/DDBJ whole genome shotgun (WGS) entry which is preliminary data.</text>
</comment>
<dbReference type="InterPro" id="IPR029069">
    <property type="entry name" value="HotDog_dom_sf"/>
</dbReference>
<keyword evidence="3" id="KW-0808">Transferase</keyword>
<evidence type="ECO:0000313" key="7">
    <source>
        <dbReference type="Proteomes" id="UP000249061"/>
    </source>
</evidence>
<evidence type="ECO:0000256" key="4">
    <source>
        <dbReference type="ARBA" id="ARBA00023239"/>
    </source>
</evidence>
<dbReference type="Pfam" id="PF07977">
    <property type="entry name" value="FabA"/>
    <property type="match status" value="3"/>
</dbReference>